<reference evidence="2" key="1">
    <citation type="journal article" date="2013" name="Genome Announc.">
        <title>Draft genome sequence of the basidiomycetous yeast-like fungus Pseudozyma hubeiensis SY62, which produces an abundant amount of the biosurfactant mannosylerythritol lipids.</title>
        <authorList>
            <person name="Konishi M."/>
            <person name="Hatada Y."/>
            <person name="Horiuchi J."/>
        </authorList>
    </citation>
    <scope>NUCLEOTIDE SEQUENCE [LARGE SCALE GENOMIC DNA]</scope>
    <source>
        <strain evidence="2">SY62</strain>
    </source>
</reference>
<evidence type="ECO:0000313" key="2">
    <source>
        <dbReference type="Proteomes" id="UP000014071"/>
    </source>
</evidence>
<name>R9PDT4_PSEHS</name>
<evidence type="ECO:0000313" key="1">
    <source>
        <dbReference type="EMBL" id="GAC99516.1"/>
    </source>
</evidence>
<accession>R9PDT4</accession>
<dbReference type="Proteomes" id="UP000014071">
    <property type="component" value="Unassembled WGS sequence"/>
</dbReference>
<sequence>MIDRARYQPMIPLDHSRYPSTTSTTLSLDCTYTTRMKELRPKSYFLQNQSDPAVLPSHLPLSFSILHSSPPVPIARVELISRTVLAYRVTRCLFQWAVVALAGTKINLLDHRIIWTRKLTSILVWKIG</sequence>
<dbReference type="EMBL" id="DF238831">
    <property type="protein sequence ID" value="GAC99516.1"/>
    <property type="molecule type" value="Genomic_DNA"/>
</dbReference>
<dbReference type="AlphaFoldDB" id="R9PDT4"/>
<keyword evidence="2" id="KW-1185">Reference proteome</keyword>
<gene>
    <name evidence="1" type="ORF">PHSY_007118</name>
</gene>
<organism evidence="1 2">
    <name type="scientific">Pseudozyma hubeiensis (strain SY62)</name>
    <name type="common">Yeast</name>
    <dbReference type="NCBI Taxonomy" id="1305764"/>
    <lineage>
        <taxon>Eukaryota</taxon>
        <taxon>Fungi</taxon>
        <taxon>Dikarya</taxon>
        <taxon>Basidiomycota</taxon>
        <taxon>Ustilaginomycotina</taxon>
        <taxon>Ustilaginomycetes</taxon>
        <taxon>Ustilaginales</taxon>
        <taxon>Ustilaginaceae</taxon>
        <taxon>Pseudozyma</taxon>
    </lineage>
</organism>
<dbReference type="HOGENOM" id="CLU_1960552_0_0_1"/>
<protein>
    <submittedName>
        <fullName evidence="1">Histone deacetylase phd1</fullName>
    </submittedName>
</protein>
<proteinExistence type="predicted"/>
<dbReference type="GeneID" id="24112382"/>
<dbReference type="RefSeq" id="XP_012193103.1">
    <property type="nucleotide sequence ID" value="XM_012337713.1"/>
</dbReference>